<feature type="non-terminal residue" evidence="4">
    <location>
        <position position="1"/>
    </location>
</feature>
<gene>
    <name evidence="4" type="ORF">CONPUDRAFT_34922</name>
</gene>
<feature type="non-terminal residue" evidence="4">
    <location>
        <position position="101"/>
    </location>
</feature>
<keyword evidence="5" id="KW-1185">Reference proteome</keyword>
<evidence type="ECO:0000313" key="5">
    <source>
        <dbReference type="Proteomes" id="UP000053558"/>
    </source>
</evidence>
<keyword evidence="3" id="KW-0732">Signal</keyword>
<dbReference type="InterPro" id="IPR034543">
    <property type="entry name" value="LCL2"/>
</dbReference>
<evidence type="ECO:0000256" key="2">
    <source>
        <dbReference type="ARBA" id="ARBA00018534"/>
    </source>
</evidence>
<name>A0A5M3MSD3_CONPW</name>
<dbReference type="RefSeq" id="XP_007767298.1">
    <property type="nucleotide sequence ID" value="XM_007769108.1"/>
</dbReference>
<dbReference type="AlphaFoldDB" id="A0A5M3MSD3"/>
<evidence type="ECO:0000256" key="1">
    <source>
        <dbReference type="ARBA" id="ARBA00010545"/>
    </source>
</evidence>
<dbReference type="EMBL" id="JH711577">
    <property type="protein sequence ID" value="EIW82069.1"/>
    <property type="molecule type" value="Genomic_DNA"/>
</dbReference>
<comment type="similarity">
    <text evidence="1">Belongs to the LCL2 family.</text>
</comment>
<dbReference type="GO" id="GO:0036503">
    <property type="term" value="P:ERAD pathway"/>
    <property type="evidence" value="ECO:0007669"/>
    <property type="project" value="TreeGrafter"/>
</dbReference>
<dbReference type="GeneID" id="19206782"/>
<proteinExistence type="inferred from homology"/>
<accession>A0A5M3MSD3</accession>
<evidence type="ECO:0000256" key="3">
    <source>
        <dbReference type="ARBA" id="ARBA00022729"/>
    </source>
</evidence>
<sequence>LAYAQFGFFDQMFGHQQQHAQRGNSGGASQWAVHADAVSCSQYLCPDTLICVSRPADCPCPNVEDVKCTIPDSQDKGSATVLCVRGEKECASVEQLTRKHS</sequence>
<dbReference type="PANTHER" id="PTHR38425:SF1">
    <property type="entry name" value="LONG CHRONOLOGICAL LIFESPAN PROTEIN 2"/>
    <property type="match status" value="1"/>
</dbReference>
<dbReference type="KEGG" id="cput:CONPUDRAFT_34922"/>
<reference evidence="5" key="1">
    <citation type="journal article" date="2012" name="Science">
        <title>The Paleozoic origin of enzymatic lignin decomposition reconstructed from 31 fungal genomes.</title>
        <authorList>
            <person name="Floudas D."/>
            <person name="Binder M."/>
            <person name="Riley R."/>
            <person name="Barry K."/>
            <person name="Blanchette R.A."/>
            <person name="Henrissat B."/>
            <person name="Martinez A.T."/>
            <person name="Otillar R."/>
            <person name="Spatafora J.W."/>
            <person name="Yadav J.S."/>
            <person name="Aerts A."/>
            <person name="Benoit I."/>
            <person name="Boyd A."/>
            <person name="Carlson A."/>
            <person name="Copeland A."/>
            <person name="Coutinho P.M."/>
            <person name="de Vries R.P."/>
            <person name="Ferreira P."/>
            <person name="Findley K."/>
            <person name="Foster B."/>
            <person name="Gaskell J."/>
            <person name="Glotzer D."/>
            <person name="Gorecki P."/>
            <person name="Heitman J."/>
            <person name="Hesse C."/>
            <person name="Hori C."/>
            <person name="Igarashi K."/>
            <person name="Jurgens J.A."/>
            <person name="Kallen N."/>
            <person name="Kersten P."/>
            <person name="Kohler A."/>
            <person name="Kuees U."/>
            <person name="Kumar T.K.A."/>
            <person name="Kuo A."/>
            <person name="LaButti K."/>
            <person name="Larrondo L.F."/>
            <person name="Lindquist E."/>
            <person name="Ling A."/>
            <person name="Lombard V."/>
            <person name="Lucas S."/>
            <person name="Lundell T."/>
            <person name="Martin R."/>
            <person name="McLaughlin D.J."/>
            <person name="Morgenstern I."/>
            <person name="Morin E."/>
            <person name="Murat C."/>
            <person name="Nagy L.G."/>
            <person name="Nolan M."/>
            <person name="Ohm R.A."/>
            <person name="Patyshakuliyeva A."/>
            <person name="Rokas A."/>
            <person name="Ruiz-Duenas F.J."/>
            <person name="Sabat G."/>
            <person name="Salamov A."/>
            <person name="Samejima M."/>
            <person name="Schmutz J."/>
            <person name="Slot J.C."/>
            <person name="St John F."/>
            <person name="Stenlid J."/>
            <person name="Sun H."/>
            <person name="Sun S."/>
            <person name="Syed K."/>
            <person name="Tsang A."/>
            <person name="Wiebenga A."/>
            <person name="Young D."/>
            <person name="Pisabarro A."/>
            <person name="Eastwood D.C."/>
            <person name="Martin F."/>
            <person name="Cullen D."/>
            <person name="Grigoriev I.V."/>
            <person name="Hibbett D.S."/>
        </authorList>
    </citation>
    <scope>NUCLEOTIDE SEQUENCE [LARGE SCALE GENOMIC DNA]</scope>
    <source>
        <strain evidence="5">RWD-64-598 SS2</strain>
    </source>
</reference>
<organism evidence="4 5">
    <name type="scientific">Coniophora puteana (strain RWD-64-598)</name>
    <name type="common">Brown rot fungus</name>
    <dbReference type="NCBI Taxonomy" id="741705"/>
    <lineage>
        <taxon>Eukaryota</taxon>
        <taxon>Fungi</taxon>
        <taxon>Dikarya</taxon>
        <taxon>Basidiomycota</taxon>
        <taxon>Agaricomycotina</taxon>
        <taxon>Agaricomycetes</taxon>
        <taxon>Agaricomycetidae</taxon>
        <taxon>Boletales</taxon>
        <taxon>Coniophorineae</taxon>
        <taxon>Coniophoraceae</taxon>
        <taxon>Coniophora</taxon>
    </lineage>
</organism>
<dbReference type="OMA" id="CSSYLCP"/>
<protein>
    <recommendedName>
        <fullName evidence="2">Long chronological lifespan protein 2</fullName>
    </recommendedName>
</protein>
<comment type="caution">
    <text evidence="4">The sequence shown here is derived from an EMBL/GenBank/DDBJ whole genome shotgun (WGS) entry which is preliminary data.</text>
</comment>
<evidence type="ECO:0000313" key="4">
    <source>
        <dbReference type="EMBL" id="EIW82069.1"/>
    </source>
</evidence>
<dbReference type="OrthoDB" id="2234316at2759"/>
<dbReference type="PANTHER" id="PTHR38425">
    <property type="entry name" value="LONG CHRONOLOGICAL LIFESPAN PROTEIN 2"/>
    <property type="match status" value="1"/>
</dbReference>
<dbReference type="Proteomes" id="UP000053558">
    <property type="component" value="Unassembled WGS sequence"/>
</dbReference>